<keyword evidence="7" id="KW-1185">Reference proteome</keyword>
<dbReference type="Gene3D" id="3.40.50.2300">
    <property type="match status" value="1"/>
</dbReference>
<accession>A0ABT1P125</accession>
<feature type="domain" description="HTH LytTR-type" evidence="5">
    <location>
        <begin position="155"/>
        <end position="258"/>
    </location>
</feature>
<sequence>MSTLDGSLESAAERPLGVLIVDDEPLARARLARQLQTIHGCQLLGEAADGESALQQLDSLDPDLLLLDIEMPGENGLQLATQITNRPNPPAIIFCTAHDEFALPAFAVAPSGYLLKPINVEQLAQAIAQARRLSKPQLLQAEPKPSPASGGRRQIKAVSRRGVQLVDVDDIRCFIAEDKYVIAHHSGGETVLDESLKELEAEFGERFVRVHRGAIVAVAYITGLRKQASGTVVTLSGTEQTPPVSRRLLGPVKALLEAMV</sequence>
<evidence type="ECO:0000259" key="4">
    <source>
        <dbReference type="PROSITE" id="PS50110"/>
    </source>
</evidence>
<name>A0ABT1P125_9GAMM</name>
<dbReference type="InterPro" id="IPR001789">
    <property type="entry name" value="Sig_transdc_resp-reg_receiver"/>
</dbReference>
<evidence type="ECO:0000256" key="1">
    <source>
        <dbReference type="ARBA" id="ARBA00023012"/>
    </source>
</evidence>
<dbReference type="Proteomes" id="UP001205566">
    <property type="component" value="Unassembled WGS sequence"/>
</dbReference>
<dbReference type="PANTHER" id="PTHR37299:SF1">
    <property type="entry name" value="STAGE 0 SPORULATION PROTEIN A HOMOLOG"/>
    <property type="match status" value="1"/>
</dbReference>
<comment type="caution">
    <text evidence="6">The sequence shown here is derived from an EMBL/GenBank/DDBJ whole genome shotgun (WGS) entry which is preliminary data.</text>
</comment>
<dbReference type="SUPFAM" id="SSF52172">
    <property type="entry name" value="CheY-like"/>
    <property type="match status" value="1"/>
</dbReference>
<feature type="modified residue" description="4-aspartylphosphate" evidence="2">
    <location>
        <position position="68"/>
    </location>
</feature>
<dbReference type="SMART" id="SM00448">
    <property type="entry name" value="REC"/>
    <property type="match status" value="1"/>
</dbReference>
<organism evidence="6 7">
    <name type="scientific">Microbulbifer elongatus</name>
    <dbReference type="NCBI Taxonomy" id="86173"/>
    <lineage>
        <taxon>Bacteria</taxon>
        <taxon>Pseudomonadati</taxon>
        <taxon>Pseudomonadota</taxon>
        <taxon>Gammaproteobacteria</taxon>
        <taxon>Cellvibrionales</taxon>
        <taxon>Microbulbiferaceae</taxon>
        <taxon>Microbulbifer</taxon>
    </lineage>
</organism>
<proteinExistence type="predicted"/>
<gene>
    <name evidence="6" type="ORF">HXX02_10240</name>
</gene>
<dbReference type="InterPro" id="IPR011006">
    <property type="entry name" value="CheY-like_superfamily"/>
</dbReference>
<feature type="region of interest" description="Disordered" evidence="3">
    <location>
        <begin position="136"/>
        <end position="156"/>
    </location>
</feature>
<dbReference type="PROSITE" id="PS50110">
    <property type="entry name" value="RESPONSE_REGULATORY"/>
    <property type="match status" value="1"/>
</dbReference>
<feature type="domain" description="Response regulatory" evidence="4">
    <location>
        <begin position="17"/>
        <end position="131"/>
    </location>
</feature>
<evidence type="ECO:0000313" key="6">
    <source>
        <dbReference type="EMBL" id="MCQ3829824.1"/>
    </source>
</evidence>
<keyword evidence="2" id="KW-0597">Phosphoprotein</keyword>
<evidence type="ECO:0000259" key="5">
    <source>
        <dbReference type="PROSITE" id="PS50930"/>
    </source>
</evidence>
<dbReference type="Pfam" id="PF00072">
    <property type="entry name" value="Response_reg"/>
    <property type="match status" value="1"/>
</dbReference>
<evidence type="ECO:0000256" key="3">
    <source>
        <dbReference type="SAM" id="MobiDB-lite"/>
    </source>
</evidence>
<dbReference type="EMBL" id="JACASI010000030">
    <property type="protein sequence ID" value="MCQ3829824.1"/>
    <property type="molecule type" value="Genomic_DNA"/>
</dbReference>
<dbReference type="PANTHER" id="PTHR37299">
    <property type="entry name" value="TRANSCRIPTIONAL REGULATOR-RELATED"/>
    <property type="match status" value="1"/>
</dbReference>
<dbReference type="InterPro" id="IPR046947">
    <property type="entry name" value="LytR-like"/>
</dbReference>
<dbReference type="RefSeq" id="WP_255874861.1">
    <property type="nucleotide sequence ID" value="NZ_JACASI010000030.1"/>
</dbReference>
<dbReference type="Gene3D" id="2.40.50.1020">
    <property type="entry name" value="LytTr DNA-binding domain"/>
    <property type="match status" value="1"/>
</dbReference>
<dbReference type="InterPro" id="IPR007492">
    <property type="entry name" value="LytTR_DNA-bd_dom"/>
</dbReference>
<keyword evidence="1" id="KW-0902">Two-component regulatory system</keyword>
<protein>
    <submittedName>
        <fullName evidence="6">Response regulator transcription factor</fullName>
    </submittedName>
</protein>
<dbReference type="Pfam" id="PF04397">
    <property type="entry name" value="LytTR"/>
    <property type="match status" value="1"/>
</dbReference>
<evidence type="ECO:0000256" key="2">
    <source>
        <dbReference type="PROSITE-ProRule" id="PRU00169"/>
    </source>
</evidence>
<dbReference type="PROSITE" id="PS50930">
    <property type="entry name" value="HTH_LYTTR"/>
    <property type="match status" value="1"/>
</dbReference>
<dbReference type="SMART" id="SM00850">
    <property type="entry name" value="LytTR"/>
    <property type="match status" value="1"/>
</dbReference>
<evidence type="ECO:0000313" key="7">
    <source>
        <dbReference type="Proteomes" id="UP001205566"/>
    </source>
</evidence>
<reference evidence="6" key="1">
    <citation type="thesis" date="2020" institute="Technische Universitat Dresden" country="Dresden, Germany">
        <title>The Agarolytic System of Microbulbifer elongatus PORT2, Isolated from Batu Karas, Pangandaran West Java Indonesia.</title>
        <authorList>
            <person name="Anggraeni S.R."/>
        </authorList>
    </citation>
    <scope>NUCLEOTIDE SEQUENCE</scope>
    <source>
        <strain evidence="6">PORT2</strain>
    </source>
</reference>